<comment type="caution">
    <text evidence="2">The sequence shown here is derived from an EMBL/GenBank/DDBJ whole genome shotgun (WGS) entry which is preliminary data.</text>
</comment>
<accession>A0ABR2R550</accession>
<dbReference type="Proteomes" id="UP001396334">
    <property type="component" value="Unassembled WGS sequence"/>
</dbReference>
<keyword evidence="3" id="KW-1185">Reference proteome</keyword>
<evidence type="ECO:0000256" key="1">
    <source>
        <dbReference type="SAM" id="MobiDB-lite"/>
    </source>
</evidence>
<proteinExistence type="predicted"/>
<reference evidence="2 3" key="1">
    <citation type="journal article" date="2024" name="G3 (Bethesda)">
        <title>Genome assembly of Hibiscus sabdariffa L. provides insights into metabolisms of medicinal natural products.</title>
        <authorList>
            <person name="Kim T."/>
        </authorList>
    </citation>
    <scope>NUCLEOTIDE SEQUENCE [LARGE SCALE GENOMIC DNA]</scope>
    <source>
        <strain evidence="2">TK-2024</strain>
        <tissue evidence="2">Old leaves</tissue>
    </source>
</reference>
<organism evidence="2 3">
    <name type="scientific">Hibiscus sabdariffa</name>
    <name type="common">roselle</name>
    <dbReference type="NCBI Taxonomy" id="183260"/>
    <lineage>
        <taxon>Eukaryota</taxon>
        <taxon>Viridiplantae</taxon>
        <taxon>Streptophyta</taxon>
        <taxon>Embryophyta</taxon>
        <taxon>Tracheophyta</taxon>
        <taxon>Spermatophyta</taxon>
        <taxon>Magnoliopsida</taxon>
        <taxon>eudicotyledons</taxon>
        <taxon>Gunneridae</taxon>
        <taxon>Pentapetalae</taxon>
        <taxon>rosids</taxon>
        <taxon>malvids</taxon>
        <taxon>Malvales</taxon>
        <taxon>Malvaceae</taxon>
        <taxon>Malvoideae</taxon>
        <taxon>Hibiscus</taxon>
    </lineage>
</organism>
<evidence type="ECO:0000313" key="3">
    <source>
        <dbReference type="Proteomes" id="UP001396334"/>
    </source>
</evidence>
<name>A0ABR2R550_9ROSI</name>
<feature type="region of interest" description="Disordered" evidence="1">
    <location>
        <begin position="1"/>
        <end position="27"/>
    </location>
</feature>
<dbReference type="EMBL" id="JBBPBN010000026">
    <property type="protein sequence ID" value="KAK9008068.1"/>
    <property type="molecule type" value="Genomic_DNA"/>
</dbReference>
<gene>
    <name evidence="2" type="ORF">V6N11_074971</name>
</gene>
<evidence type="ECO:0000313" key="2">
    <source>
        <dbReference type="EMBL" id="KAK9008068.1"/>
    </source>
</evidence>
<sequence length="105" mass="11562">MGALRDCQVDARQTEDGTPLPPRASSIIEPQHSTDLHFKTVEEALSTLYFLAEDRFLDANSGLWSGVGQATPPYAFPIANLSPPLTKTGHSLCRTRKKHSKKTQI</sequence>
<protein>
    <submittedName>
        <fullName evidence="2">Uncharacterized protein</fullName>
    </submittedName>
</protein>